<proteinExistence type="predicted"/>
<comment type="caution">
    <text evidence="2">The sequence shown here is derived from an EMBL/GenBank/DDBJ whole genome shotgun (WGS) entry which is preliminary data.</text>
</comment>
<protein>
    <recommendedName>
        <fullName evidence="1">Reverse transcriptase zinc-binding domain-containing protein</fullName>
    </recommendedName>
</protein>
<dbReference type="Proteomes" id="UP001152561">
    <property type="component" value="Unassembled WGS sequence"/>
</dbReference>
<gene>
    <name evidence="2" type="ORF">K7X08_030934</name>
</gene>
<reference evidence="3" key="1">
    <citation type="journal article" date="2023" name="Proc. Natl. Acad. Sci. U.S.A.">
        <title>Genomic and structural basis for evolution of tropane alkaloid biosynthesis.</title>
        <authorList>
            <person name="Wanga Y.-J."/>
            <person name="Taina T."/>
            <person name="Yua J.-Y."/>
            <person name="Lia J."/>
            <person name="Xua B."/>
            <person name="Chenc J."/>
            <person name="D'Auriad J.C."/>
            <person name="Huanga J.-P."/>
            <person name="Huanga S.-X."/>
        </authorList>
    </citation>
    <scope>NUCLEOTIDE SEQUENCE [LARGE SCALE GENOMIC DNA]</scope>
    <source>
        <strain evidence="3">cv. KIB-2019</strain>
    </source>
</reference>
<sequence>MQQLETVHIDTNKRDFLIWKNSKDKKFYMNNCYKLLMKQTSFWEHNWPWKMIRKTKSPMKVAVFGWIATWGVCLTQEILQRRGFFLANRCYLCEDEQESVEHLFLHCRISRQYRDFFSEYLWYLLGNT</sequence>
<dbReference type="EMBL" id="JAJAGQ010000003">
    <property type="protein sequence ID" value="KAJ8568712.1"/>
    <property type="molecule type" value="Genomic_DNA"/>
</dbReference>
<dbReference type="OrthoDB" id="1256921at2759"/>
<keyword evidence="3" id="KW-1185">Reference proteome</keyword>
<organism evidence="2 3">
    <name type="scientific">Anisodus acutangulus</name>
    <dbReference type="NCBI Taxonomy" id="402998"/>
    <lineage>
        <taxon>Eukaryota</taxon>
        <taxon>Viridiplantae</taxon>
        <taxon>Streptophyta</taxon>
        <taxon>Embryophyta</taxon>
        <taxon>Tracheophyta</taxon>
        <taxon>Spermatophyta</taxon>
        <taxon>Magnoliopsida</taxon>
        <taxon>eudicotyledons</taxon>
        <taxon>Gunneridae</taxon>
        <taxon>Pentapetalae</taxon>
        <taxon>asterids</taxon>
        <taxon>lamiids</taxon>
        <taxon>Solanales</taxon>
        <taxon>Solanaceae</taxon>
        <taxon>Solanoideae</taxon>
        <taxon>Hyoscyameae</taxon>
        <taxon>Anisodus</taxon>
    </lineage>
</organism>
<name>A0A9Q1N0E1_9SOLA</name>
<feature type="domain" description="Reverse transcriptase zinc-binding" evidence="1">
    <location>
        <begin position="27"/>
        <end position="112"/>
    </location>
</feature>
<evidence type="ECO:0000259" key="1">
    <source>
        <dbReference type="Pfam" id="PF13966"/>
    </source>
</evidence>
<evidence type="ECO:0000313" key="3">
    <source>
        <dbReference type="Proteomes" id="UP001152561"/>
    </source>
</evidence>
<dbReference type="InterPro" id="IPR026960">
    <property type="entry name" value="RVT-Znf"/>
</dbReference>
<dbReference type="AlphaFoldDB" id="A0A9Q1N0E1"/>
<evidence type="ECO:0000313" key="2">
    <source>
        <dbReference type="EMBL" id="KAJ8568712.1"/>
    </source>
</evidence>
<accession>A0A9Q1N0E1</accession>
<dbReference type="Pfam" id="PF13966">
    <property type="entry name" value="zf-RVT"/>
    <property type="match status" value="1"/>
</dbReference>